<reference evidence="1 2" key="1">
    <citation type="submission" date="2023-07" db="EMBL/GenBank/DDBJ databases">
        <title>Sorghum-associated microbial communities from plants grown in Nebraska, USA.</title>
        <authorList>
            <person name="Schachtman D."/>
        </authorList>
    </citation>
    <scope>NUCLEOTIDE SEQUENCE [LARGE SCALE GENOMIC DNA]</scope>
    <source>
        <strain evidence="1 2">DS1027</strain>
    </source>
</reference>
<name>A0ABU1MIZ5_9SPHN</name>
<organism evidence="1 2">
    <name type="scientific">Novosphingobium capsulatum</name>
    <dbReference type="NCBI Taxonomy" id="13688"/>
    <lineage>
        <taxon>Bacteria</taxon>
        <taxon>Pseudomonadati</taxon>
        <taxon>Pseudomonadota</taxon>
        <taxon>Alphaproteobacteria</taxon>
        <taxon>Sphingomonadales</taxon>
        <taxon>Sphingomonadaceae</taxon>
        <taxon>Novosphingobium</taxon>
    </lineage>
</organism>
<sequence length="54" mass="5556">MSKKENWAGTAVLAGAAAVGSAALAAALLYTNRRKERAQKVADKTPLGDAPETD</sequence>
<proteinExistence type="predicted"/>
<accession>A0ABU1MIZ5</accession>
<protein>
    <recommendedName>
        <fullName evidence="3">Isopropylmalate isomerase</fullName>
    </recommendedName>
</protein>
<dbReference type="Proteomes" id="UP001184150">
    <property type="component" value="Unassembled WGS sequence"/>
</dbReference>
<keyword evidence="2" id="KW-1185">Reference proteome</keyword>
<comment type="caution">
    <text evidence="1">The sequence shown here is derived from an EMBL/GenBank/DDBJ whole genome shotgun (WGS) entry which is preliminary data.</text>
</comment>
<dbReference type="RefSeq" id="WP_022677102.1">
    <property type="nucleotide sequence ID" value="NZ_CP140000.1"/>
</dbReference>
<evidence type="ECO:0000313" key="2">
    <source>
        <dbReference type="Proteomes" id="UP001184150"/>
    </source>
</evidence>
<evidence type="ECO:0000313" key="1">
    <source>
        <dbReference type="EMBL" id="MDR6510300.1"/>
    </source>
</evidence>
<dbReference type="EMBL" id="JAVDRD010000002">
    <property type="protein sequence ID" value="MDR6510300.1"/>
    <property type="molecule type" value="Genomic_DNA"/>
</dbReference>
<evidence type="ECO:0008006" key="3">
    <source>
        <dbReference type="Google" id="ProtNLM"/>
    </source>
</evidence>
<gene>
    <name evidence="1" type="ORF">J2792_001160</name>
</gene>